<dbReference type="KEGG" id="enn:FRE64_08135"/>
<protein>
    <submittedName>
        <fullName evidence="1">Cupin</fullName>
    </submittedName>
</protein>
<name>A0A5B8NLJ3_9CHRO</name>
<dbReference type="InterPro" id="IPR011051">
    <property type="entry name" value="RmlC_Cupin_sf"/>
</dbReference>
<dbReference type="AlphaFoldDB" id="A0A5B8NLJ3"/>
<dbReference type="EMBL" id="CP042326">
    <property type="protein sequence ID" value="QDZ39914.1"/>
    <property type="molecule type" value="Genomic_DNA"/>
</dbReference>
<reference evidence="1" key="1">
    <citation type="submission" date="2019-08" db="EMBL/GenBank/DDBJ databases">
        <title>Carotenoids and Carotenoid Binding Proteins in the Halophilic Cyanobacterium Euhalothece sp. ZM00.</title>
        <authorList>
            <person name="Cho S.M."/>
            <person name="Song J.Y."/>
            <person name="Park Y.-I."/>
        </authorList>
    </citation>
    <scope>NUCLEOTIDE SEQUENCE [LARGE SCALE GENOMIC DNA]</scope>
    <source>
        <strain evidence="1">Z-M001</strain>
    </source>
</reference>
<dbReference type="Gene3D" id="2.60.120.10">
    <property type="entry name" value="Jelly Rolls"/>
    <property type="match status" value="1"/>
</dbReference>
<dbReference type="InterPro" id="IPR014710">
    <property type="entry name" value="RmlC-like_jellyroll"/>
</dbReference>
<dbReference type="OrthoDB" id="7059163at2"/>
<dbReference type="Proteomes" id="UP000318453">
    <property type="component" value="Chromosome"/>
</dbReference>
<dbReference type="RefSeq" id="WP_146295510.1">
    <property type="nucleotide sequence ID" value="NZ_CP042326.1"/>
</dbReference>
<evidence type="ECO:0000313" key="1">
    <source>
        <dbReference type="EMBL" id="QDZ39914.1"/>
    </source>
</evidence>
<keyword evidence="2" id="KW-1185">Reference proteome</keyword>
<sequence>MKADWLVKDNGVCSRCTLVRDWDFLDAGYRLYRFLTEVEDRINLAVSQGTDEETLLSQLRPLVRKLILNCSVVQSSCHQLNQNQENAVAMLYDELGLPITIQTEINCLGEKSPIHNHGTWGIVAVLKGQQKNWFWRRNPTENHPNRIEYVGEKIIQQGEIISFTSEAIHRIEAVGEEATITLNLYGETEANKRFQFDDEKQTAKAF</sequence>
<evidence type="ECO:0000313" key="2">
    <source>
        <dbReference type="Proteomes" id="UP000318453"/>
    </source>
</evidence>
<accession>A0A5B8NLJ3</accession>
<dbReference type="SUPFAM" id="SSF51182">
    <property type="entry name" value="RmlC-like cupins"/>
    <property type="match status" value="1"/>
</dbReference>
<proteinExistence type="predicted"/>
<organism evidence="1 2">
    <name type="scientific">Euhalothece natronophila Z-M001</name>
    <dbReference type="NCBI Taxonomy" id="522448"/>
    <lineage>
        <taxon>Bacteria</taxon>
        <taxon>Bacillati</taxon>
        <taxon>Cyanobacteriota</taxon>
        <taxon>Cyanophyceae</taxon>
        <taxon>Oscillatoriophycideae</taxon>
        <taxon>Chroococcales</taxon>
        <taxon>Halothecacae</taxon>
        <taxon>Halothece cluster</taxon>
        <taxon>Euhalothece</taxon>
    </lineage>
</organism>
<gene>
    <name evidence="1" type="ORF">FRE64_08135</name>
</gene>